<dbReference type="SUPFAM" id="SSF53187">
    <property type="entry name" value="Zn-dependent exopeptidases"/>
    <property type="match status" value="1"/>
</dbReference>
<dbReference type="RefSeq" id="WP_010881695.1">
    <property type="nucleotide sequence ID" value="NC_010741.1"/>
</dbReference>
<accession>A0A0H3BIR1</accession>
<evidence type="ECO:0000256" key="2">
    <source>
        <dbReference type="ARBA" id="ARBA00011901"/>
    </source>
</evidence>
<evidence type="ECO:0000256" key="3">
    <source>
        <dbReference type="ARBA" id="ARBA00022801"/>
    </source>
</evidence>
<keyword evidence="3" id="KW-0378">Hydrolase</keyword>
<dbReference type="InterPro" id="IPR002508">
    <property type="entry name" value="MurNAc-LAA_cat"/>
</dbReference>
<dbReference type="SMART" id="SM00646">
    <property type="entry name" value="Ami_3"/>
    <property type="match status" value="1"/>
</dbReference>
<dbReference type="SMR" id="A0A0H3BIR1"/>
<dbReference type="GO" id="GO:0030288">
    <property type="term" value="C:outer membrane-bounded periplasmic space"/>
    <property type="evidence" value="ECO:0007669"/>
    <property type="project" value="TreeGrafter"/>
</dbReference>
<comment type="catalytic activity">
    <reaction evidence="1">
        <text>Hydrolyzes the link between N-acetylmuramoyl residues and L-amino acid residues in certain cell-wall glycopeptides.</text>
        <dbReference type="EC" id="3.5.1.28"/>
    </reaction>
</comment>
<dbReference type="PANTHER" id="PTHR30404">
    <property type="entry name" value="N-ACETYLMURAMOYL-L-ALANINE AMIDASE"/>
    <property type="match status" value="1"/>
</dbReference>
<evidence type="ECO:0000313" key="5">
    <source>
        <dbReference type="EMBL" id="ACD70673.1"/>
    </source>
</evidence>
<feature type="domain" description="MurNAc-LAA" evidence="4">
    <location>
        <begin position="199"/>
        <end position="341"/>
    </location>
</feature>
<sequence>MHWYFDRVSRARGIMKFLRSCLIGGVFFFALCLSADEAFVSAMKLARTLNVSVSWNPLSQTILFSKGERRVQCRVGQVLALLDGSEVLMIDPPVVKDAVVYVSGGFAERLRKVFGYSSHQPEHRVGAVLIDPGHGGKDWGTKGSYREQGKTVVVKEKDIALRASQNIYDLLTARYPDRKIIMTRKGDSYLTLEERVAMANGVKLGKYEAILYVSVHANFSWNTKASGFEVWYLPPEYRRSILDKNAASKEVLPILNSMLEEEFTMESIMIARSIADGMQASVGAQSKNRGVKEEAWFVVRNAKMPSVLVELGFVSNPVEARLLNDADYLKRCAQGIYNGLVSFITYFEGSGGFTGPL</sequence>
<dbReference type="EC" id="3.5.1.28" evidence="2"/>
<evidence type="ECO:0000259" key="4">
    <source>
        <dbReference type="SMART" id="SM00646"/>
    </source>
</evidence>
<dbReference type="GeneID" id="93876039"/>
<dbReference type="AlphaFoldDB" id="A0A0H3BIR1"/>
<dbReference type="GO" id="GO:0008745">
    <property type="term" value="F:N-acetylmuramoyl-L-alanine amidase activity"/>
    <property type="evidence" value="ECO:0007669"/>
    <property type="project" value="UniProtKB-EC"/>
</dbReference>
<dbReference type="Pfam" id="PF07833">
    <property type="entry name" value="Cu_amine_oxidN1"/>
    <property type="match status" value="1"/>
</dbReference>
<dbReference type="GO" id="GO:0009253">
    <property type="term" value="P:peptidoglycan catabolic process"/>
    <property type="evidence" value="ECO:0007669"/>
    <property type="project" value="InterPro"/>
</dbReference>
<dbReference type="Pfam" id="PF01520">
    <property type="entry name" value="Amidase_3"/>
    <property type="match status" value="1"/>
</dbReference>
<dbReference type="EMBL" id="CP000805">
    <property type="protein sequence ID" value="ACD70673.1"/>
    <property type="molecule type" value="Genomic_DNA"/>
</dbReference>
<organism evidence="5 6">
    <name type="scientific">Treponema pallidum subsp. pallidum (strain SS14)</name>
    <dbReference type="NCBI Taxonomy" id="455434"/>
    <lineage>
        <taxon>Bacteria</taxon>
        <taxon>Pseudomonadati</taxon>
        <taxon>Spirochaetota</taxon>
        <taxon>Spirochaetia</taxon>
        <taxon>Spirochaetales</taxon>
        <taxon>Treponemataceae</taxon>
        <taxon>Treponema</taxon>
    </lineage>
</organism>
<gene>
    <name evidence="5" type="primary">amiA</name>
    <name evidence="5" type="ordered locus">TPASS_0247</name>
</gene>
<dbReference type="PANTHER" id="PTHR30404:SF0">
    <property type="entry name" value="N-ACETYLMURAMOYL-L-ALANINE AMIDASE AMIC"/>
    <property type="match status" value="1"/>
</dbReference>
<dbReference type="SUPFAM" id="SSF55383">
    <property type="entry name" value="Copper amine oxidase, domain N"/>
    <property type="match status" value="1"/>
</dbReference>
<dbReference type="Gene3D" id="3.30.457.10">
    <property type="entry name" value="Copper amine oxidase-like, N-terminal domain"/>
    <property type="match status" value="1"/>
</dbReference>
<dbReference type="Proteomes" id="UP000001202">
    <property type="component" value="Chromosome"/>
</dbReference>
<dbReference type="PATRIC" id="fig|455434.6.peg.252"/>
<dbReference type="InterPro" id="IPR050695">
    <property type="entry name" value="N-acetylmuramoyl_amidase_3"/>
</dbReference>
<dbReference type="Gene3D" id="3.40.630.40">
    <property type="entry name" value="Zn-dependent exopeptidases"/>
    <property type="match status" value="1"/>
</dbReference>
<proteinExistence type="predicted"/>
<dbReference type="KEGG" id="tpp:TPASS_0247"/>
<protein>
    <recommendedName>
        <fullName evidence="2">N-acetylmuramoyl-L-alanine amidase</fullName>
        <ecNumber evidence="2">3.5.1.28</ecNumber>
    </recommendedName>
</protein>
<evidence type="ECO:0000313" key="6">
    <source>
        <dbReference type="Proteomes" id="UP000001202"/>
    </source>
</evidence>
<evidence type="ECO:0000256" key="1">
    <source>
        <dbReference type="ARBA" id="ARBA00001561"/>
    </source>
</evidence>
<name>A0A0H3BIR1_TREPS</name>
<dbReference type="CDD" id="cd02696">
    <property type="entry name" value="MurNAc-LAA"/>
    <property type="match status" value="1"/>
</dbReference>
<reference evidence="5 6" key="1">
    <citation type="journal article" date="2008" name="BMC Microbiol.">
        <title>Complete genome sequence of Treponema pallidum ssp. pallidum strain SS14 determined with oligonucleotide arrays.</title>
        <authorList>
            <person name="Matejkova P."/>
            <person name="Strouhal M."/>
            <person name="Smajs D."/>
            <person name="Norris S.J."/>
            <person name="Palzkill T."/>
            <person name="Petrosino J.F."/>
            <person name="Sodergren E."/>
            <person name="Norton J.E."/>
            <person name="Singh J."/>
            <person name="Richmond T.A."/>
            <person name="Molla M.N."/>
            <person name="Albert T.J."/>
            <person name="Weinstock G.M."/>
        </authorList>
    </citation>
    <scope>NUCLEOTIDE SEQUENCE [LARGE SCALE GENOMIC DNA]</scope>
    <source>
        <strain evidence="5 6">SS14</strain>
    </source>
</reference>
<dbReference type="InterPro" id="IPR036582">
    <property type="entry name" value="Mao_N_sf"/>
</dbReference>
<dbReference type="InterPro" id="IPR012854">
    <property type="entry name" value="Cu_amine_oxidase-like_N"/>
</dbReference>